<evidence type="ECO:0000256" key="1">
    <source>
        <dbReference type="SAM" id="SignalP"/>
    </source>
</evidence>
<accession>H1VIH0</accession>
<sequence>MQAKFTLLAVLAAVASAAVTGERGRLGCGTHEPTPEQIEIAKQLAEQEAAAANATSGEFSLAAAATINVNTYFHVVASSQTVANGYITVSNLDHLHPSM</sequence>
<reference evidence="3" key="1">
    <citation type="journal article" date="2012" name="Nat. Genet.">
        <title>Lifestyle transitions in plant pathogenic Colletotrichum fungi deciphered by genome and transcriptome analyses.</title>
        <authorList>
            <person name="O'Connell R.J."/>
            <person name="Thon M.R."/>
            <person name="Hacquard S."/>
            <person name="Amyotte S.G."/>
            <person name="Kleemann J."/>
            <person name="Torres M.F."/>
            <person name="Damm U."/>
            <person name="Buiate E.A."/>
            <person name="Epstein L."/>
            <person name="Alkan N."/>
            <person name="Altmueller J."/>
            <person name="Alvarado-Balderrama L."/>
            <person name="Bauser C.A."/>
            <person name="Becker C."/>
            <person name="Birren B.W."/>
            <person name="Chen Z."/>
            <person name="Choi J."/>
            <person name="Crouch J.A."/>
            <person name="Duvick J.P."/>
            <person name="Farman M.A."/>
            <person name="Gan P."/>
            <person name="Heiman D."/>
            <person name="Henrissat B."/>
            <person name="Howard R.J."/>
            <person name="Kabbage M."/>
            <person name="Koch C."/>
            <person name="Kracher B."/>
            <person name="Kubo Y."/>
            <person name="Law A.D."/>
            <person name="Lebrun M.-H."/>
            <person name="Lee Y.-H."/>
            <person name="Miyara I."/>
            <person name="Moore N."/>
            <person name="Neumann U."/>
            <person name="Nordstroem K."/>
            <person name="Panaccione D.G."/>
            <person name="Panstruga R."/>
            <person name="Place M."/>
            <person name="Proctor R.H."/>
            <person name="Prusky D."/>
            <person name="Rech G."/>
            <person name="Reinhardt R."/>
            <person name="Rollins J.A."/>
            <person name="Rounsley S."/>
            <person name="Schardl C.L."/>
            <person name="Schwartz D.C."/>
            <person name="Shenoy N."/>
            <person name="Shirasu K."/>
            <person name="Sikhakolli U.R."/>
            <person name="Stueber K."/>
            <person name="Sukno S.A."/>
            <person name="Sweigard J.A."/>
            <person name="Takano Y."/>
            <person name="Takahara H."/>
            <person name="Trail F."/>
            <person name="van der Does H.C."/>
            <person name="Voll L.M."/>
            <person name="Will I."/>
            <person name="Young S."/>
            <person name="Zeng Q."/>
            <person name="Zhang J."/>
            <person name="Zhou S."/>
            <person name="Dickman M.B."/>
            <person name="Schulze-Lefert P."/>
            <person name="Ver Loren van Themaat E."/>
            <person name="Ma L.-J."/>
            <person name="Vaillancourt L.J."/>
        </authorList>
    </citation>
    <scope>NUCLEOTIDE SEQUENCE [LARGE SCALE GENOMIC DNA]</scope>
    <source>
        <strain evidence="3">IMI 349063</strain>
    </source>
</reference>
<organism evidence="2 3">
    <name type="scientific">Colletotrichum higginsianum (strain IMI 349063)</name>
    <name type="common">Crucifer anthracnose fungus</name>
    <dbReference type="NCBI Taxonomy" id="759273"/>
    <lineage>
        <taxon>Eukaryota</taxon>
        <taxon>Fungi</taxon>
        <taxon>Dikarya</taxon>
        <taxon>Ascomycota</taxon>
        <taxon>Pezizomycotina</taxon>
        <taxon>Sordariomycetes</taxon>
        <taxon>Hypocreomycetidae</taxon>
        <taxon>Glomerellales</taxon>
        <taxon>Glomerellaceae</taxon>
        <taxon>Colletotrichum</taxon>
        <taxon>Colletotrichum destructivum species complex</taxon>
    </lineage>
</organism>
<feature type="signal peptide" evidence="1">
    <location>
        <begin position="1"/>
        <end position="17"/>
    </location>
</feature>
<dbReference type="STRING" id="759273.H1VIH0"/>
<protein>
    <submittedName>
        <fullName evidence="2">Uncharacterized protein</fullName>
    </submittedName>
</protein>
<feature type="chain" id="PRO_5003555063" evidence="1">
    <location>
        <begin position="18"/>
        <end position="99"/>
    </location>
</feature>
<keyword evidence="1" id="KW-0732">Signal</keyword>
<name>H1VIH0_COLHI</name>
<dbReference type="HOGENOM" id="CLU_2320226_0_0_1"/>
<evidence type="ECO:0000313" key="2">
    <source>
        <dbReference type="EMBL" id="CCF40023.1"/>
    </source>
</evidence>
<gene>
    <name evidence="2" type="ORF">CH063_10702</name>
</gene>
<dbReference type="EMBL" id="CACQ02003827">
    <property type="protein sequence ID" value="CCF40023.1"/>
    <property type="molecule type" value="Genomic_DNA"/>
</dbReference>
<proteinExistence type="predicted"/>
<evidence type="ECO:0000313" key="3">
    <source>
        <dbReference type="Proteomes" id="UP000007174"/>
    </source>
</evidence>
<dbReference type="Proteomes" id="UP000007174">
    <property type="component" value="Unassembled WGS sequence"/>
</dbReference>
<dbReference type="AlphaFoldDB" id="H1VIH0"/>
<dbReference type="VEuPathDB" id="FungiDB:CH63R_10936"/>